<dbReference type="GO" id="GO:0005886">
    <property type="term" value="C:plasma membrane"/>
    <property type="evidence" value="ECO:0007669"/>
    <property type="project" value="UniProtKB-SubCell"/>
</dbReference>
<dbReference type="FunFam" id="1.20.1070.10:FF:000037">
    <property type="entry name" value="Olfactory receptor"/>
    <property type="match status" value="1"/>
</dbReference>
<dbReference type="PROSITE" id="PS50262">
    <property type="entry name" value="G_PROTEIN_RECEP_F1_2"/>
    <property type="match status" value="1"/>
</dbReference>
<keyword evidence="4 13" id="KW-0716">Sensory transduction</keyword>
<evidence type="ECO:0000256" key="1">
    <source>
        <dbReference type="ARBA" id="ARBA00002936"/>
    </source>
</evidence>
<keyword evidence="11 12" id="KW-0807">Transducer</keyword>
<evidence type="ECO:0000259" key="14">
    <source>
        <dbReference type="PROSITE" id="PS50262"/>
    </source>
</evidence>
<protein>
    <recommendedName>
        <fullName evidence="13">Olfactory receptor</fullName>
    </recommendedName>
</protein>
<feature type="transmembrane region" description="Helical" evidence="13">
    <location>
        <begin position="96"/>
        <end position="118"/>
    </location>
</feature>
<dbReference type="InterPro" id="IPR000725">
    <property type="entry name" value="Olfact_rcpt"/>
</dbReference>
<dbReference type="PRINTS" id="PR00237">
    <property type="entry name" value="GPCRRHODOPSN"/>
</dbReference>
<name>A0A8D0BDK7_SALMN</name>
<evidence type="ECO:0000313" key="16">
    <source>
        <dbReference type="Proteomes" id="UP000694421"/>
    </source>
</evidence>
<dbReference type="GO" id="GO:0004930">
    <property type="term" value="F:G protein-coupled receptor activity"/>
    <property type="evidence" value="ECO:0007669"/>
    <property type="project" value="UniProtKB-KW"/>
</dbReference>
<evidence type="ECO:0000256" key="6">
    <source>
        <dbReference type="ARBA" id="ARBA00022725"/>
    </source>
</evidence>
<keyword evidence="5 12" id="KW-0812">Transmembrane</keyword>
<keyword evidence="16" id="KW-1185">Reference proteome</keyword>
<keyword evidence="10 12" id="KW-0675">Receptor</keyword>
<dbReference type="AlphaFoldDB" id="A0A8D0BDK7"/>
<dbReference type="Ensembl" id="ENSSMRT00000007648.1">
    <property type="protein sequence ID" value="ENSSMRP00000006521.1"/>
    <property type="gene ID" value="ENSSMRG00000005286.1"/>
</dbReference>
<sequence>MTNQTFRSTFLLLSFSAVQELQILHFVVFLVFYLITMTGNLLIIAAIIFDHHLHTPMYFFLINLAVMDLGTVSAIVPKSMINSLTNTSSISYSGCVAQVFFFFFFASSDFALLTAMSYDRYVAICNPLQYDRIMHKTACIQIAVIAWIVSLLYASLQIGGTFAITFCSNIVHQFFCDIPALLKLSCSDIYLVEVGILAFGCSLAVGCFIYIITTYMHIFSTVLKISSTHGQKKALSTCFPHLAVVSLYICTGLFAYVRPHNDTFSDMDVVFAVIYTIIPPMINPFIYSMRNKDIKNALWRLLDFLSTSFSILCF</sequence>
<reference evidence="15" key="2">
    <citation type="submission" date="2025-09" db="UniProtKB">
        <authorList>
            <consortium name="Ensembl"/>
        </authorList>
    </citation>
    <scope>IDENTIFICATION</scope>
</reference>
<keyword evidence="9 13" id="KW-0472">Membrane</keyword>
<dbReference type="GO" id="GO:0004984">
    <property type="term" value="F:olfactory receptor activity"/>
    <property type="evidence" value="ECO:0007669"/>
    <property type="project" value="InterPro"/>
</dbReference>
<dbReference type="InterPro" id="IPR017452">
    <property type="entry name" value="GPCR_Rhodpsn_7TM"/>
</dbReference>
<comment type="similarity">
    <text evidence="12">Belongs to the G-protein coupled receptor 1 family.</text>
</comment>
<accession>A0A8D0BDK7</accession>
<dbReference type="SUPFAM" id="SSF81321">
    <property type="entry name" value="Family A G protein-coupled receptor-like"/>
    <property type="match status" value="1"/>
</dbReference>
<dbReference type="Pfam" id="PF13853">
    <property type="entry name" value="7tm_4"/>
    <property type="match status" value="1"/>
</dbReference>
<keyword evidence="3 13" id="KW-1003">Cell membrane</keyword>
<feature type="transmembrane region" description="Helical" evidence="13">
    <location>
        <begin position="56"/>
        <end position="76"/>
    </location>
</feature>
<dbReference type="Proteomes" id="UP000694421">
    <property type="component" value="Unplaced"/>
</dbReference>
<dbReference type="PANTHER" id="PTHR26452">
    <property type="entry name" value="OLFACTORY RECEPTOR"/>
    <property type="match status" value="1"/>
</dbReference>
<evidence type="ECO:0000256" key="8">
    <source>
        <dbReference type="ARBA" id="ARBA00023040"/>
    </source>
</evidence>
<dbReference type="InterPro" id="IPR000276">
    <property type="entry name" value="GPCR_Rhodpsn"/>
</dbReference>
<comment type="subcellular location">
    <subcellularLocation>
        <location evidence="2 13">Cell membrane</location>
        <topology evidence="2 13">Multi-pass membrane protein</topology>
    </subcellularLocation>
</comment>
<evidence type="ECO:0000256" key="9">
    <source>
        <dbReference type="ARBA" id="ARBA00023136"/>
    </source>
</evidence>
<feature type="domain" description="G-protein coupled receptors family 1 profile" evidence="14">
    <location>
        <begin position="39"/>
        <end position="287"/>
    </location>
</feature>
<keyword evidence="6 13" id="KW-0552">Olfaction</keyword>
<dbReference type="Gene3D" id="1.20.1070.10">
    <property type="entry name" value="Rhodopsin 7-helix transmembrane proteins"/>
    <property type="match status" value="1"/>
</dbReference>
<dbReference type="PROSITE" id="PS00237">
    <property type="entry name" value="G_PROTEIN_RECEP_F1_1"/>
    <property type="match status" value="1"/>
</dbReference>
<feature type="transmembrane region" description="Helical" evidence="13">
    <location>
        <begin position="269"/>
        <end position="287"/>
    </location>
</feature>
<dbReference type="PRINTS" id="PR00245">
    <property type="entry name" value="OLFACTORYR"/>
</dbReference>
<dbReference type="CDD" id="cd15227">
    <property type="entry name" value="7tmA_OR14-like"/>
    <property type="match status" value="1"/>
</dbReference>
<evidence type="ECO:0000256" key="13">
    <source>
        <dbReference type="RuleBase" id="RU363047"/>
    </source>
</evidence>
<feature type="transmembrane region" description="Helical" evidence="13">
    <location>
        <begin position="23"/>
        <end position="49"/>
    </location>
</feature>
<feature type="transmembrane region" description="Helical" evidence="13">
    <location>
        <begin position="234"/>
        <end position="257"/>
    </location>
</feature>
<keyword evidence="7 13" id="KW-1133">Transmembrane helix</keyword>
<comment type="function">
    <text evidence="1">Odorant receptor.</text>
</comment>
<organism evidence="15 16">
    <name type="scientific">Salvator merianae</name>
    <name type="common">Argentine black and white tegu</name>
    <name type="synonym">Tupinambis merianae</name>
    <dbReference type="NCBI Taxonomy" id="96440"/>
    <lineage>
        <taxon>Eukaryota</taxon>
        <taxon>Metazoa</taxon>
        <taxon>Chordata</taxon>
        <taxon>Craniata</taxon>
        <taxon>Vertebrata</taxon>
        <taxon>Euteleostomi</taxon>
        <taxon>Lepidosauria</taxon>
        <taxon>Squamata</taxon>
        <taxon>Bifurcata</taxon>
        <taxon>Unidentata</taxon>
        <taxon>Episquamata</taxon>
        <taxon>Laterata</taxon>
        <taxon>Teiioidea</taxon>
        <taxon>Teiidae</taxon>
        <taxon>Salvator</taxon>
    </lineage>
</organism>
<proteinExistence type="inferred from homology"/>
<feature type="transmembrane region" description="Helical" evidence="13">
    <location>
        <begin position="138"/>
        <end position="156"/>
    </location>
</feature>
<evidence type="ECO:0000256" key="12">
    <source>
        <dbReference type="RuleBase" id="RU000688"/>
    </source>
</evidence>
<evidence type="ECO:0000256" key="11">
    <source>
        <dbReference type="ARBA" id="ARBA00023224"/>
    </source>
</evidence>
<evidence type="ECO:0000256" key="10">
    <source>
        <dbReference type="ARBA" id="ARBA00023170"/>
    </source>
</evidence>
<evidence type="ECO:0000313" key="15">
    <source>
        <dbReference type="Ensembl" id="ENSSMRP00000006521.1"/>
    </source>
</evidence>
<evidence type="ECO:0000256" key="5">
    <source>
        <dbReference type="ARBA" id="ARBA00022692"/>
    </source>
</evidence>
<feature type="transmembrane region" description="Helical" evidence="13">
    <location>
        <begin position="189"/>
        <end position="213"/>
    </location>
</feature>
<evidence type="ECO:0000256" key="4">
    <source>
        <dbReference type="ARBA" id="ARBA00022606"/>
    </source>
</evidence>
<dbReference type="OMA" id="IITYMQV"/>
<evidence type="ECO:0000256" key="7">
    <source>
        <dbReference type="ARBA" id="ARBA00022989"/>
    </source>
</evidence>
<keyword evidence="8 12" id="KW-0297">G-protein coupled receptor</keyword>
<evidence type="ECO:0000256" key="3">
    <source>
        <dbReference type="ARBA" id="ARBA00022475"/>
    </source>
</evidence>
<evidence type="ECO:0000256" key="2">
    <source>
        <dbReference type="ARBA" id="ARBA00004651"/>
    </source>
</evidence>
<dbReference type="InterPro" id="IPR050516">
    <property type="entry name" value="Olfactory_GPCR"/>
</dbReference>
<dbReference type="GeneTree" id="ENSGT01050000244828"/>
<reference evidence="15" key="1">
    <citation type="submission" date="2025-08" db="UniProtKB">
        <authorList>
            <consortium name="Ensembl"/>
        </authorList>
    </citation>
    <scope>IDENTIFICATION</scope>
</reference>